<keyword evidence="5" id="KW-1185">Reference proteome</keyword>
<feature type="domain" description="N-acetyltransferase" evidence="3">
    <location>
        <begin position="1"/>
        <end position="151"/>
    </location>
</feature>
<name>A0A963YY60_9PROT</name>
<sequence length="151" mass="16365">MTVTVAREPVHQPAVRALLEPAWALSGALYPAESNHHLDESALELPDVSFFVARNNTTACGCGALMRVDERYGEVKSLFVAPAARGLGLARALLAAIEAEARKQGLSLLRLETGIRQPEAIGLYEATGFRRIAPFGTYQDDPLSLFMEKAL</sequence>
<dbReference type="AlphaFoldDB" id="A0A963YY60"/>
<evidence type="ECO:0000259" key="3">
    <source>
        <dbReference type="PROSITE" id="PS51186"/>
    </source>
</evidence>
<proteinExistence type="predicted"/>
<dbReference type="InterPro" id="IPR050832">
    <property type="entry name" value="Bact_Acetyltransf"/>
</dbReference>
<evidence type="ECO:0000313" key="5">
    <source>
        <dbReference type="Proteomes" id="UP000721844"/>
    </source>
</evidence>
<protein>
    <submittedName>
        <fullName evidence="4">GNAT family N-acetyltransferase</fullName>
    </submittedName>
</protein>
<dbReference type="GO" id="GO:0016747">
    <property type="term" value="F:acyltransferase activity, transferring groups other than amino-acyl groups"/>
    <property type="evidence" value="ECO:0007669"/>
    <property type="project" value="InterPro"/>
</dbReference>
<gene>
    <name evidence="4" type="ORF">ACELLULO517_01795</name>
</gene>
<dbReference type="PANTHER" id="PTHR43877:SF2">
    <property type="entry name" value="AMINOALKYLPHOSPHONATE N-ACETYLTRANSFERASE-RELATED"/>
    <property type="match status" value="1"/>
</dbReference>
<keyword evidence="1" id="KW-0808">Transferase</keyword>
<dbReference type="EMBL" id="JAESVA010000001">
    <property type="protein sequence ID" value="MCB8878949.1"/>
    <property type="molecule type" value="Genomic_DNA"/>
</dbReference>
<comment type="caution">
    <text evidence="4">The sequence shown here is derived from an EMBL/GenBank/DDBJ whole genome shotgun (WGS) entry which is preliminary data.</text>
</comment>
<keyword evidence="2" id="KW-0012">Acyltransferase</keyword>
<evidence type="ECO:0000256" key="1">
    <source>
        <dbReference type="ARBA" id="ARBA00022679"/>
    </source>
</evidence>
<dbReference type="PROSITE" id="PS51186">
    <property type="entry name" value="GNAT"/>
    <property type="match status" value="1"/>
</dbReference>
<dbReference type="InterPro" id="IPR016181">
    <property type="entry name" value="Acyl_CoA_acyltransferase"/>
</dbReference>
<evidence type="ECO:0000313" key="4">
    <source>
        <dbReference type="EMBL" id="MCB8878949.1"/>
    </source>
</evidence>
<dbReference type="InterPro" id="IPR000182">
    <property type="entry name" value="GNAT_dom"/>
</dbReference>
<reference evidence="4 5" key="1">
    <citation type="journal article" date="2021" name="Microorganisms">
        <title>Acidisoma silvae sp. nov. and Acidisomacellulosilytica sp. nov., Two Acidophilic Bacteria Isolated from Decaying Wood, Hydrolyzing Cellulose and Producing Poly-3-hydroxybutyrate.</title>
        <authorList>
            <person name="Mieszkin S."/>
            <person name="Pouder E."/>
            <person name="Uroz S."/>
            <person name="Simon-Colin C."/>
            <person name="Alain K."/>
        </authorList>
    </citation>
    <scope>NUCLEOTIDE SEQUENCE [LARGE SCALE GENOMIC DNA]</scope>
    <source>
        <strain evidence="4 5">HW T5.17</strain>
    </source>
</reference>
<dbReference type="PANTHER" id="PTHR43877">
    <property type="entry name" value="AMINOALKYLPHOSPHONATE N-ACETYLTRANSFERASE-RELATED-RELATED"/>
    <property type="match status" value="1"/>
</dbReference>
<evidence type="ECO:0000256" key="2">
    <source>
        <dbReference type="ARBA" id="ARBA00023315"/>
    </source>
</evidence>
<dbReference type="Gene3D" id="3.40.630.30">
    <property type="match status" value="1"/>
</dbReference>
<dbReference type="SUPFAM" id="SSF55729">
    <property type="entry name" value="Acyl-CoA N-acyltransferases (Nat)"/>
    <property type="match status" value="1"/>
</dbReference>
<dbReference type="Proteomes" id="UP000721844">
    <property type="component" value="Unassembled WGS sequence"/>
</dbReference>
<organism evidence="4 5">
    <name type="scientific">Acidisoma cellulosilyticum</name>
    <dbReference type="NCBI Taxonomy" id="2802395"/>
    <lineage>
        <taxon>Bacteria</taxon>
        <taxon>Pseudomonadati</taxon>
        <taxon>Pseudomonadota</taxon>
        <taxon>Alphaproteobacteria</taxon>
        <taxon>Acetobacterales</taxon>
        <taxon>Acidocellaceae</taxon>
        <taxon>Acidisoma</taxon>
    </lineage>
</organism>
<accession>A0A963YY60</accession>
<dbReference type="Pfam" id="PF00583">
    <property type="entry name" value="Acetyltransf_1"/>
    <property type="match status" value="1"/>
</dbReference>
<dbReference type="RefSeq" id="WP_227305320.1">
    <property type="nucleotide sequence ID" value="NZ_JAESVA010000001.1"/>
</dbReference>